<feature type="binding site" evidence="11">
    <location>
        <position position="266"/>
    </location>
    <ligand>
        <name>Mg(2+)</name>
        <dbReference type="ChEBI" id="CHEBI:18420"/>
    </ligand>
</feature>
<keyword evidence="4 10" id="KW-0808">Transferase</keyword>
<dbReference type="EC" id="2.7.1.180" evidence="1 10"/>
<proteinExistence type="inferred from homology"/>
<evidence type="ECO:0000256" key="11">
    <source>
        <dbReference type="PIRSR" id="PIRSR006268-2"/>
    </source>
</evidence>
<dbReference type="OrthoDB" id="9778595at2"/>
<name>A0A1W1XD37_9CLOT</name>
<evidence type="ECO:0000256" key="2">
    <source>
        <dbReference type="ARBA" id="ARBA00016337"/>
    </source>
</evidence>
<comment type="cofactor">
    <cofactor evidence="11">
        <name>Mg(2+)</name>
        <dbReference type="ChEBI" id="CHEBI:18420"/>
    </cofactor>
    <cofactor evidence="11">
        <name>Mn(2+)</name>
        <dbReference type="ChEBI" id="CHEBI:29035"/>
    </cofactor>
    <text evidence="11">Magnesium. Can also use manganese.</text>
</comment>
<dbReference type="AlphaFoldDB" id="A0A1W1XD37"/>
<accession>A0A1W1XD37</accession>
<dbReference type="EMBL" id="FWXH01000003">
    <property type="protein sequence ID" value="SMC21790.1"/>
    <property type="molecule type" value="Genomic_DNA"/>
</dbReference>
<keyword evidence="3 10" id="KW-0285">Flavoprotein</keyword>
<evidence type="ECO:0000256" key="9">
    <source>
        <dbReference type="ARBA" id="ARBA00048540"/>
    </source>
</evidence>
<dbReference type="STRING" id="1121291.SAMN02745134_01451"/>
<dbReference type="GO" id="GO:0016740">
    <property type="term" value="F:transferase activity"/>
    <property type="evidence" value="ECO:0007669"/>
    <property type="project" value="UniProtKB-UniRule"/>
</dbReference>
<keyword evidence="6 10" id="KW-0274">FAD</keyword>
<reference evidence="12 13" key="1">
    <citation type="submission" date="2017-04" db="EMBL/GenBank/DDBJ databases">
        <authorList>
            <person name="Afonso C.L."/>
            <person name="Miller P.J."/>
            <person name="Scott M.A."/>
            <person name="Spackman E."/>
            <person name="Goraichik I."/>
            <person name="Dimitrov K.M."/>
            <person name="Suarez D.L."/>
            <person name="Swayne D.E."/>
        </authorList>
    </citation>
    <scope>NUCLEOTIDE SEQUENCE [LARGE SCALE GENOMIC DNA]</scope>
    <source>
        <strain evidence="12 13">DSM 12555</strain>
    </source>
</reference>
<dbReference type="PANTHER" id="PTHR30040">
    <property type="entry name" value="THIAMINE BIOSYNTHESIS LIPOPROTEIN APBE"/>
    <property type="match status" value="1"/>
</dbReference>
<dbReference type="InterPro" id="IPR024932">
    <property type="entry name" value="ApbE"/>
</dbReference>
<dbReference type="GO" id="GO:0046872">
    <property type="term" value="F:metal ion binding"/>
    <property type="evidence" value="ECO:0007669"/>
    <property type="project" value="UniProtKB-UniRule"/>
</dbReference>
<sequence length="313" mass="34960">METKYETEFFAMGTVINQKVYGKNSEFACIQVENEIKRIENIMSFFLEDSDINKLNKNAGKSKIKLEEETIYVINKAKQLSKLSSGAFDITTGPLVKLWGVFTNHAKVPNKKEIDEAQKLIRYEDIIIDVKSNLAMLRRKGQMVDLGAIAKGYAADKAIEIYKKNGIKSAFINIGGNVMVLGKKNHGDLWTIGIQNPDKVRGECIGALLLEDASVVTSGGYVRYFEKNNIKYHHIMDFRTGYPCSSGLKSVTAISNKSIEADALSTAIFVLGYENGRKLVDNIDGLEAIFITENDEIKITEGLKDKFVLFECV</sequence>
<dbReference type="PIRSF" id="PIRSF006268">
    <property type="entry name" value="ApbE"/>
    <property type="match status" value="1"/>
</dbReference>
<protein>
    <recommendedName>
        <fullName evidence="2 10">FAD:protein FMN transferase</fullName>
        <ecNumber evidence="1 10">2.7.1.180</ecNumber>
    </recommendedName>
    <alternativeName>
        <fullName evidence="8 10">Flavin transferase</fullName>
    </alternativeName>
</protein>
<evidence type="ECO:0000256" key="7">
    <source>
        <dbReference type="ARBA" id="ARBA00022842"/>
    </source>
</evidence>
<evidence type="ECO:0000256" key="3">
    <source>
        <dbReference type="ARBA" id="ARBA00022630"/>
    </source>
</evidence>
<dbReference type="Proteomes" id="UP000192468">
    <property type="component" value="Unassembled WGS sequence"/>
</dbReference>
<gene>
    <name evidence="12" type="ORF">SAMN02745134_01451</name>
</gene>
<keyword evidence="5 10" id="KW-0479">Metal-binding</keyword>
<evidence type="ECO:0000256" key="1">
    <source>
        <dbReference type="ARBA" id="ARBA00011955"/>
    </source>
</evidence>
<evidence type="ECO:0000256" key="8">
    <source>
        <dbReference type="ARBA" id="ARBA00031306"/>
    </source>
</evidence>
<evidence type="ECO:0000256" key="4">
    <source>
        <dbReference type="ARBA" id="ARBA00022679"/>
    </source>
</evidence>
<evidence type="ECO:0000256" key="10">
    <source>
        <dbReference type="PIRNR" id="PIRNR006268"/>
    </source>
</evidence>
<keyword evidence="7 10" id="KW-0460">Magnesium</keyword>
<evidence type="ECO:0000313" key="13">
    <source>
        <dbReference type="Proteomes" id="UP000192468"/>
    </source>
</evidence>
<dbReference type="InterPro" id="IPR003374">
    <property type="entry name" value="ApbE-like_sf"/>
</dbReference>
<organism evidence="12 13">
    <name type="scientific">Clostridium acidisoli DSM 12555</name>
    <dbReference type="NCBI Taxonomy" id="1121291"/>
    <lineage>
        <taxon>Bacteria</taxon>
        <taxon>Bacillati</taxon>
        <taxon>Bacillota</taxon>
        <taxon>Clostridia</taxon>
        <taxon>Eubacteriales</taxon>
        <taxon>Clostridiaceae</taxon>
        <taxon>Clostridium</taxon>
    </lineage>
</organism>
<dbReference type="RefSeq" id="WP_084114936.1">
    <property type="nucleotide sequence ID" value="NZ_FWXH01000003.1"/>
</dbReference>
<keyword evidence="12" id="KW-0449">Lipoprotein</keyword>
<comment type="catalytic activity">
    <reaction evidence="9 10">
        <text>L-threonyl-[protein] + FAD = FMN-L-threonyl-[protein] + AMP + H(+)</text>
        <dbReference type="Rhea" id="RHEA:36847"/>
        <dbReference type="Rhea" id="RHEA-COMP:11060"/>
        <dbReference type="Rhea" id="RHEA-COMP:11061"/>
        <dbReference type="ChEBI" id="CHEBI:15378"/>
        <dbReference type="ChEBI" id="CHEBI:30013"/>
        <dbReference type="ChEBI" id="CHEBI:57692"/>
        <dbReference type="ChEBI" id="CHEBI:74257"/>
        <dbReference type="ChEBI" id="CHEBI:456215"/>
        <dbReference type="EC" id="2.7.1.180"/>
    </reaction>
</comment>
<evidence type="ECO:0000313" key="12">
    <source>
        <dbReference type="EMBL" id="SMC21790.1"/>
    </source>
</evidence>
<dbReference type="SUPFAM" id="SSF143631">
    <property type="entry name" value="ApbE-like"/>
    <property type="match status" value="1"/>
</dbReference>
<dbReference type="PANTHER" id="PTHR30040:SF2">
    <property type="entry name" value="FAD:PROTEIN FMN TRANSFERASE"/>
    <property type="match status" value="1"/>
</dbReference>
<feature type="binding site" evidence="11">
    <location>
        <position position="148"/>
    </location>
    <ligand>
        <name>Mg(2+)</name>
        <dbReference type="ChEBI" id="CHEBI:18420"/>
    </ligand>
</feature>
<comment type="similarity">
    <text evidence="10">Belongs to the ApbE family.</text>
</comment>
<evidence type="ECO:0000256" key="6">
    <source>
        <dbReference type="ARBA" id="ARBA00022827"/>
    </source>
</evidence>
<keyword evidence="13" id="KW-1185">Reference proteome</keyword>
<dbReference type="Gene3D" id="3.10.520.10">
    <property type="entry name" value="ApbE-like domains"/>
    <property type="match status" value="1"/>
</dbReference>
<feature type="binding site" evidence="11">
    <location>
        <position position="262"/>
    </location>
    <ligand>
        <name>Mg(2+)</name>
        <dbReference type="ChEBI" id="CHEBI:18420"/>
    </ligand>
</feature>
<dbReference type="Pfam" id="PF02424">
    <property type="entry name" value="ApbE"/>
    <property type="match status" value="1"/>
</dbReference>
<evidence type="ECO:0000256" key="5">
    <source>
        <dbReference type="ARBA" id="ARBA00022723"/>
    </source>
</evidence>